<proteinExistence type="predicted"/>
<sequence>MAAGYSATPLAKKLSLRDGQRVWFDAMPESVQDEIGEYALELIFVAGPEERPDAAHIFVTERSAMEAKLAALRETMARDGHVWVSWPKKASKVPTDITEDTIREVCLPLGLVDTKVCAVDDVWSGLKLVIRKELR</sequence>
<name>A0ABS7JYK6_9SPHN</name>
<comment type="caution">
    <text evidence="1">The sequence shown here is derived from an EMBL/GenBank/DDBJ whole genome shotgun (WGS) entry which is preliminary data.</text>
</comment>
<dbReference type="Proteomes" id="UP000782554">
    <property type="component" value="Unassembled WGS sequence"/>
</dbReference>
<gene>
    <name evidence="1" type="ORF">K3181_14295</name>
</gene>
<dbReference type="EMBL" id="JAIGNU010000004">
    <property type="protein sequence ID" value="MBX7502608.1"/>
    <property type="molecule type" value="Genomic_DNA"/>
</dbReference>
<evidence type="ECO:0000313" key="2">
    <source>
        <dbReference type="Proteomes" id="UP000782554"/>
    </source>
</evidence>
<dbReference type="RefSeq" id="WP_221603805.1">
    <property type="nucleotide sequence ID" value="NZ_JAIGNU010000004.1"/>
</dbReference>
<reference evidence="1 2" key="1">
    <citation type="submission" date="2021-08" db="EMBL/GenBank/DDBJ databases">
        <title>Comparative Genomics Analysis of the Genus Qipengyuania Reveals Extensive Genetic Diversity and Metabolic Versatility, Including the Description of Fifteen Novel Species.</title>
        <authorList>
            <person name="Liu Y."/>
        </authorList>
    </citation>
    <scope>NUCLEOTIDE SEQUENCE [LARGE SCALE GENOMIC DNA]</scope>
    <source>
        <strain evidence="1 2">YG27</strain>
    </source>
</reference>
<organism evidence="1 2">
    <name type="scientific">Qipengyuania mesophila</name>
    <dbReference type="NCBI Taxonomy" id="2867246"/>
    <lineage>
        <taxon>Bacteria</taxon>
        <taxon>Pseudomonadati</taxon>
        <taxon>Pseudomonadota</taxon>
        <taxon>Alphaproteobacteria</taxon>
        <taxon>Sphingomonadales</taxon>
        <taxon>Erythrobacteraceae</taxon>
        <taxon>Qipengyuania</taxon>
    </lineage>
</organism>
<evidence type="ECO:0000313" key="1">
    <source>
        <dbReference type="EMBL" id="MBX7502608.1"/>
    </source>
</evidence>
<accession>A0ABS7JYK6</accession>
<keyword evidence="2" id="KW-1185">Reference proteome</keyword>
<protein>
    <submittedName>
        <fullName evidence="1">DUF3052 domain-containing protein</fullName>
    </submittedName>
</protein>